<dbReference type="AlphaFoldDB" id="A0A918SD33"/>
<sequence length="144" mass="16686">MESKVIDNLMEKYLNGETSLQEEARLRDYFGSGWVAPHLQEYIPLFAYFQMSREENYSGKIHFHKGKKRVYSWVGIAASIVLAAGLFLQQPNKTTEFGSYEDPELAMQRTKEALQLVSQYMNSGTEELVYLKEFDNAKNKISRK</sequence>
<keyword evidence="1" id="KW-0472">Membrane</keyword>
<accession>A0A918SD33</accession>
<evidence type="ECO:0000313" key="3">
    <source>
        <dbReference type="Proteomes" id="UP000610456"/>
    </source>
</evidence>
<protein>
    <submittedName>
        <fullName evidence="2">Uncharacterized protein</fullName>
    </submittedName>
</protein>
<gene>
    <name evidence="2" type="ORF">GCM10007103_15660</name>
</gene>
<dbReference type="EMBL" id="BMXB01000004">
    <property type="protein sequence ID" value="GHA34986.1"/>
    <property type="molecule type" value="Genomic_DNA"/>
</dbReference>
<dbReference type="Proteomes" id="UP000610456">
    <property type="component" value="Unassembled WGS sequence"/>
</dbReference>
<reference evidence="2" key="1">
    <citation type="journal article" date="2014" name="Int. J. Syst. Evol. Microbiol.">
        <title>Complete genome sequence of Corynebacterium casei LMG S-19264T (=DSM 44701T), isolated from a smear-ripened cheese.</title>
        <authorList>
            <consortium name="US DOE Joint Genome Institute (JGI-PGF)"/>
            <person name="Walter F."/>
            <person name="Albersmeier A."/>
            <person name="Kalinowski J."/>
            <person name="Ruckert C."/>
        </authorList>
    </citation>
    <scope>NUCLEOTIDE SEQUENCE</scope>
    <source>
        <strain evidence="2">KCTC 12719</strain>
    </source>
</reference>
<keyword evidence="3" id="KW-1185">Reference proteome</keyword>
<keyword evidence="1" id="KW-0812">Transmembrane</keyword>
<proteinExistence type="predicted"/>
<comment type="caution">
    <text evidence="2">The sequence shown here is derived from an EMBL/GenBank/DDBJ whole genome shotgun (WGS) entry which is preliminary data.</text>
</comment>
<dbReference type="RefSeq" id="WP_189604168.1">
    <property type="nucleotide sequence ID" value="NZ_BMXB01000004.1"/>
</dbReference>
<keyword evidence="1" id="KW-1133">Transmembrane helix</keyword>
<feature type="transmembrane region" description="Helical" evidence="1">
    <location>
        <begin position="70"/>
        <end position="88"/>
    </location>
</feature>
<evidence type="ECO:0000256" key="1">
    <source>
        <dbReference type="SAM" id="Phobius"/>
    </source>
</evidence>
<organism evidence="2 3">
    <name type="scientific">Salinimicrobium marinum</name>
    <dbReference type="NCBI Taxonomy" id="680283"/>
    <lineage>
        <taxon>Bacteria</taxon>
        <taxon>Pseudomonadati</taxon>
        <taxon>Bacteroidota</taxon>
        <taxon>Flavobacteriia</taxon>
        <taxon>Flavobacteriales</taxon>
        <taxon>Flavobacteriaceae</taxon>
        <taxon>Salinimicrobium</taxon>
    </lineage>
</organism>
<reference evidence="2" key="2">
    <citation type="submission" date="2020-09" db="EMBL/GenBank/DDBJ databases">
        <authorList>
            <person name="Sun Q."/>
            <person name="Kim S."/>
        </authorList>
    </citation>
    <scope>NUCLEOTIDE SEQUENCE</scope>
    <source>
        <strain evidence="2">KCTC 12719</strain>
    </source>
</reference>
<name>A0A918SD33_9FLAO</name>
<evidence type="ECO:0000313" key="2">
    <source>
        <dbReference type="EMBL" id="GHA34986.1"/>
    </source>
</evidence>